<evidence type="ECO:0000313" key="5">
    <source>
        <dbReference type="Proteomes" id="UP000785679"/>
    </source>
</evidence>
<feature type="domain" description="WDR36/Utp21 N-terminal" evidence="3">
    <location>
        <begin position="92"/>
        <end position="357"/>
    </location>
</feature>
<dbReference type="InterPro" id="IPR015943">
    <property type="entry name" value="WD40/YVTN_repeat-like_dom_sf"/>
</dbReference>
<dbReference type="InterPro" id="IPR059157">
    <property type="entry name" value="WDR36-Utp21_N"/>
</dbReference>
<dbReference type="Gene3D" id="2.130.10.10">
    <property type="entry name" value="YVTN repeat-like/Quinoprotein amine dehydrogenase"/>
    <property type="match status" value="2"/>
</dbReference>
<dbReference type="InterPro" id="IPR001680">
    <property type="entry name" value="WD40_rpt"/>
</dbReference>
<dbReference type="GO" id="GO:0006364">
    <property type="term" value="P:rRNA processing"/>
    <property type="evidence" value="ECO:0007669"/>
    <property type="project" value="InterPro"/>
</dbReference>
<dbReference type="PANTHER" id="PTHR22840">
    <property type="entry name" value="WD REPEAT-CONTAINING PROTEIN 36"/>
    <property type="match status" value="1"/>
</dbReference>
<dbReference type="SMART" id="SM00320">
    <property type="entry name" value="WD40"/>
    <property type="match status" value="7"/>
</dbReference>
<sequence length="976" mass="109755">MSAKTTPKLQKRPNTDQSVDKLKEKVLKLHDQDIQLDAREHYTAAKKGDEVNHSLLFEPYRSLGLYTSEIPFTIFKSDQDLLIASPIGTPAHSFYVYNTAHLNLVYTSRYIADPIVHLEASPDGHIYTALQNSKVIAKWNKMNLVQDYQGHTKPILKFLLSTDFIFSLAEEGEFIIFNAKTGAIILKKIFMHHFEQMMHPTTYINKLLFAGGDKLELWNVIDDKLIYAFPKTTKEEDNITFVAQSPVLHTVALGYSSGQISMVNLQTDQVLFSFQESGPVTSLSFSSDTTLGFALLASTSRSSPSITLWDLNKQKVHSVMQHAHNHQSVSQVHFLANEPILVTASEADNSLKVWFFEKGSTQPRILRERSGHAAAPTKVRFYGGKDDPVNQGARNVVTSAGDGSLRDISLLNEFQSMKFSVKNLIKRGTEQGQDSLGGNIKSFDFCEFRERDWSNVLTCQDKSTSPYLWQTSNHSIAKIAIEQPSDRHSRVTAVAVSMCGNFGILGYESGQVQKINMQSGKDRGMFACKVAGDSIHTGEVTGVGLDQLNKQAVSASLDGTIKLWDFFRLELLKTYNVGSPIDNLVYNRANDLIAFNTSELTLQVVNARSGLKKVRDFKNAANNKITDICFSQPDSKWVLCSSLDKCIRVWDILTGSLVDWVQFHHGAPISLDFSPSGEFLATSHVGSKALYLWANRGHFQSLIIQKVPERAVMIELPQLGESESVKHSHKDFYGKERIDEVESVRGLLSEKLGEMDGQVASAMVDRAEKVKMSDQPYSKWQAIFNLEQIKERNKPIMAKKELPKAPFFLFDIDKIVLENDATPDLLKDQFFSKNQLTSDEQKKTTLEKQQQATLKYHLKHSSIQMVSDYLKTLSPSGIELEFMSLGNFEIGDEVNYVESMMGYFEGQVLRKVDCDFTQALINCFLKTHYDVIIEDEELMAKVSGIMEATEDSFSELENLIDHNLCMVSHFTGIQMA</sequence>
<feature type="repeat" description="WD" evidence="1">
    <location>
        <begin position="533"/>
        <end position="574"/>
    </location>
</feature>
<dbReference type="Proteomes" id="UP000785679">
    <property type="component" value="Unassembled WGS sequence"/>
</dbReference>
<dbReference type="Pfam" id="PF25168">
    <property type="entry name" value="Beta-prop_WDR36-Utp21_2nd"/>
    <property type="match status" value="1"/>
</dbReference>
<reference evidence="4" key="1">
    <citation type="submission" date="2019-06" db="EMBL/GenBank/DDBJ databases">
        <authorList>
            <person name="Zheng W."/>
        </authorList>
    </citation>
    <scope>NUCLEOTIDE SEQUENCE</scope>
    <source>
        <strain evidence="4">QDHG01</strain>
    </source>
</reference>
<dbReference type="InterPro" id="IPR036322">
    <property type="entry name" value="WD40_repeat_dom_sf"/>
</dbReference>
<evidence type="ECO:0000259" key="2">
    <source>
        <dbReference type="Pfam" id="PF04192"/>
    </source>
</evidence>
<dbReference type="PROSITE" id="PS50294">
    <property type="entry name" value="WD_REPEATS_REGION"/>
    <property type="match status" value="1"/>
</dbReference>
<keyword evidence="1" id="KW-0853">WD repeat</keyword>
<dbReference type="PANTHER" id="PTHR22840:SF12">
    <property type="entry name" value="WD REPEAT-CONTAINING PROTEIN 36"/>
    <property type="match status" value="1"/>
</dbReference>
<evidence type="ECO:0000313" key="4">
    <source>
        <dbReference type="EMBL" id="TNV84515.1"/>
    </source>
</evidence>
<organism evidence="4 5">
    <name type="scientific">Halteria grandinella</name>
    <dbReference type="NCBI Taxonomy" id="5974"/>
    <lineage>
        <taxon>Eukaryota</taxon>
        <taxon>Sar</taxon>
        <taxon>Alveolata</taxon>
        <taxon>Ciliophora</taxon>
        <taxon>Intramacronucleata</taxon>
        <taxon>Spirotrichea</taxon>
        <taxon>Stichotrichia</taxon>
        <taxon>Sporadotrichida</taxon>
        <taxon>Halteriidae</taxon>
        <taxon>Halteria</taxon>
    </lineage>
</organism>
<accession>A0A8J8T7G2</accession>
<dbReference type="OrthoDB" id="10250769at2759"/>
<evidence type="ECO:0000259" key="3">
    <source>
        <dbReference type="Pfam" id="PF25171"/>
    </source>
</evidence>
<dbReference type="SUPFAM" id="SSF50978">
    <property type="entry name" value="WD40 repeat-like"/>
    <property type="match status" value="1"/>
</dbReference>
<dbReference type="SUPFAM" id="SSF82171">
    <property type="entry name" value="DPP6 N-terminal domain-like"/>
    <property type="match status" value="1"/>
</dbReference>
<dbReference type="AlphaFoldDB" id="A0A8J8T7G2"/>
<feature type="domain" description="WDR36/Utp21 C-terminal" evidence="2">
    <location>
        <begin position="771"/>
        <end position="970"/>
    </location>
</feature>
<gene>
    <name evidence="4" type="ORF">FGO68_gene3281</name>
</gene>
<keyword evidence="5" id="KW-1185">Reference proteome</keyword>
<dbReference type="InterPro" id="IPR007319">
    <property type="entry name" value="WDR36/Utp21_C"/>
</dbReference>
<dbReference type="GO" id="GO:0034388">
    <property type="term" value="C:Pwp2p-containing subcomplex of 90S preribosome"/>
    <property type="evidence" value="ECO:0007669"/>
    <property type="project" value="TreeGrafter"/>
</dbReference>
<name>A0A8J8T7G2_HALGN</name>
<dbReference type="PROSITE" id="PS50082">
    <property type="entry name" value="WD_REPEATS_2"/>
    <property type="match status" value="1"/>
</dbReference>
<evidence type="ECO:0000256" key="1">
    <source>
        <dbReference type="PROSITE-ProRule" id="PRU00221"/>
    </source>
</evidence>
<protein>
    <submittedName>
        <fullName evidence="4">Uncharacterized protein</fullName>
    </submittedName>
</protein>
<dbReference type="EMBL" id="RRYP01002692">
    <property type="protein sequence ID" value="TNV84515.1"/>
    <property type="molecule type" value="Genomic_DNA"/>
</dbReference>
<proteinExistence type="predicted"/>
<comment type="caution">
    <text evidence="4">The sequence shown here is derived from an EMBL/GenBank/DDBJ whole genome shotgun (WGS) entry which is preliminary data.</text>
</comment>
<dbReference type="GO" id="GO:0032040">
    <property type="term" value="C:small-subunit processome"/>
    <property type="evidence" value="ECO:0007669"/>
    <property type="project" value="InterPro"/>
</dbReference>
<dbReference type="Pfam" id="PF25171">
    <property type="entry name" value="Beta-prop_WDR36-Utp21_1st"/>
    <property type="match status" value="1"/>
</dbReference>
<dbReference type="Pfam" id="PF04192">
    <property type="entry name" value="Utp21"/>
    <property type="match status" value="1"/>
</dbReference>